<evidence type="ECO:0000256" key="1">
    <source>
        <dbReference type="ARBA" id="ARBA00006798"/>
    </source>
</evidence>
<feature type="domain" description="Phosphagen kinase N-terminal" evidence="8">
    <location>
        <begin position="12"/>
        <end position="99"/>
    </location>
</feature>
<accession>G0R022</accession>
<evidence type="ECO:0000256" key="3">
    <source>
        <dbReference type="ARBA" id="ARBA00022741"/>
    </source>
</evidence>
<evidence type="ECO:0000313" key="10">
    <source>
        <dbReference type="EMBL" id="EGR29180.1"/>
    </source>
</evidence>
<feature type="binding site" evidence="7">
    <location>
        <begin position="301"/>
        <end position="306"/>
    </location>
    <ligand>
        <name>ATP</name>
        <dbReference type="ChEBI" id="CHEBI:30616"/>
    </ligand>
</feature>
<dbReference type="GO" id="GO:0005524">
    <property type="term" value="F:ATP binding"/>
    <property type="evidence" value="ECO:0007669"/>
    <property type="project" value="UniProtKB-UniRule"/>
</dbReference>
<dbReference type="OMA" id="WGYLTSC"/>
<evidence type="ECO:0000256" key="7">
    <source>
        <dbReference type="PROSITE-ProRule" id="PRU00843"/>
    </source>
</evidence>
<dbReference type="OrthoDB" id="430219at2759"/>
<evidence type="ECO:0000259" key="8">
    <source>
        <dbReference type="PROSITE" id="PS51509"/>
    </source>
</evidence>
<evidence type="ECO:0000256" key="4">
    <source>
        <dbReference type="ARBA" id="ARBA00022777"/>
    </source>
</evidence>
<dbReference type="Proteomes" id="UP000008983">
    <property type="component" value="Unassembled WGS sequence"/>
</dbReference>
<dbReference type="GO" id="GO:0046314">
    <property type="term" value="P:phosphocreatine biosynthetic process"/>
    <property type="evidence" value="ECO:0007669"/>
    <property type="project" value="InterPro"/>
</dbReference>
<proteinExistence type="inferred from homology"/>
<dbReference type="GeneID" id="14905284"/>
<sequence>MIILNQFITQIYQNYIQNQPYPNVPEKDSILAKTLTPEIYDKMKKIEDKSGFSFQQLIGYKRTQKQLKSGQISQIQAGSSDSYNAFKEFLDQVVEQYHNFKPQDHQKNTWGDLESLELQDLNQKHHEEFLLSMNISLVRNINNHSFPAGMTCWQRKKFEENIKKIIGENLKDLKYFSLKDLKGKKNYGFEQKNLQYEDHGRFETGRGVFVNEEENFIVWVNENDQLTFKSFEKGGNFKKCIQRLIDYIKALKNIDFAYSERFGFLSGNPANLGTGITFEFIVKIPWECKDQELLKKNLHKAGLEGKKLEKEEDVYKIWNQKKLGLSENQLITDIYNAINSVIQNEKFARSSRYNE</sequence>
<evidence type="ECO:0000313" key="11">
    <source>
        <dbReference type="Proteomes" id="UP000008983"/>
    </source>
</evidence>
<feature type="domain" description="Phosphagen kinase C-terminal" evidence="9">
    <location>
        <begin position="129"/>
        <end position="348"/>
    </location>
</feature>
<evidence type="ECO:0000256" key="6">
    <source>
        <dbReference type="PROSITE-ProRule" id="PRU00842"/>
    </source>
</evidence>
<dbReference type="SUPFAM" id="SSF48034">
    <property type="entry name" value="Guanido kinase N-terminal domain"/>
    <property type="match status" value="1"/>
</dbReference>
<dbReference type="PROSITE" id="PS51510">
    <property type="entry name" value="PHOSPHAGEN_KINASE_C"/>
    <property type="match status" value="1"/>
</dbReference>
<evidence type="ECO:0000259" key="9">
    <source>
        <dbReference type="PROSITE" id="PS51510"/>
    </source>
</evidence>
<dbReference type="PANTHER" id="PTHR11547">
    <property type="entry name" value="ARGININE OR CREATINE KINASE"/>
    <property type="match status" value="1"/>
</dbReference>
<comment type="caution">
    <text evidence="7">Lacks conserved residue(s) required for the propagation of feature annotation.</text>
</comment>
<dbReference type="Gene3D" id="1.10.135.10">
    <property type="entry name" value="ATP:guanido phosphotransferase, N-terminal domain"/>
    <property type="match status" value="1"/>
</dbReference>
<keyword evidence="5 7" id="KW-0067">ATP-binding</keyword>
<gene>
    <name evidence="10" type="ORF">IMG5_161300</name>
</gene>
<dbReference type="SUPFAM" id="SSF55931">
    <property type="entry name" value="Glutamine synthetase/guanido kinase"/>
    <property type="match status" value="1"/>
</dbReference>
<dbReference type="InParanoid" id="G0R022"/>
<dbReference type="EMBL" id="GL984175">
    <property type="protein sequence ID" value="EGR29180.1"/>
    <property type="molecule type" value="Genomic_DNA"/>
</dbReference>
<feature type="binding site" evidence="7">
    <location>
        <position position="199"/>
    </location>
    <ligand>
        <name>ATP</name>
        <dbReference type="ChEBI" id="CHEBI:30616"/>
    </ligand>
</feature>
<dbReference type="InterPro" id="IPR036802">
    <property type="entry name" value="ATP-guanido_PTrfase_N_sf"/>
</dbReference>
<dbReference type="InterPro" id="IPR000749">
    <property type="entry name" value="ATP-guanido_PTrfase"/>
</dbReference>
<feature type="binding site" evidence="7">
    <location>
        <begin position="277"/>
        <end position="281"/>
    </location>
    <ligand>
        <name>ATP</name>
        <dbReference type="ChEBI" id="CHEBI:30616"/>
    </ligand>
</feature>
<dbReference type="InterPro" id="IPR022413">
    <property type="entry name" value="ATP-guanido_PTrfase_N"/>
</dbReference>
<keyword evidence="2 7" id="KW-0808">Transferase</keyword>
<evidence type="ECO:0008006" key="12">
    <source>
        <dbReference type="Google" id="ProtNLM"/>
    </source>
</evidence>
<dbReference type="eggNOG" id="KOG3581">
    <property type="taxonomic scope" value="Eukaryota"/>
</dbReference>
<dbReference type="RefSeq" id="XP_004030416.1">
    <property type="nucleotide sequence ID" value="XM_004030368.1"/>
</dbReference>
<comment type="similarity">
    <text evidence="1 6">Belongs to the ATP:guanido phosphotransferase family.</text>
</comment>
<dbReference type="STRING" id="857967.G0R022"/>
<evidence type="ECO:0000256" key="2">
    <source>
        <dbReference type="ARBA" id="ARBA00022679"/>
    </source>
</evidence>
<dbReference type="PANTHER" id="PTHR11547:SF38">
    <property type="entry name" value="ARGININE KINASE 1-RELATED"/>
    <property type="match status" value="1"/>
</dbReference>
<keyword evidence="3 7" id="KW-0547">Nucleotide-binding</keyword>
<dbReference type="Pfam" id="PF00217">
    <property type="entry name" value="ATP-gua_Ptrans"/>
    <property type="match status" value="1"/>
</dbReference>
<keyword evidence="4 7" id="KW-0418">Kinase</keyword>
<dbReference type="PROSITE" id="PS51509">
    <property type="entry name" value="PHOSPHAGEN_KINASE_N"/>
    <property type="match status" value="1"/>
</dbReference>
<dbReference type="InterPro" id="IPR014746">
    <property type="entry name" value="Gln_synth/guanido_kin_cat_dom"/>
</dbReference>
<reference evidence="10 11" key="1">
    <citation type="submission" date="2011-07" db="EMBL/GenBank/DDBJ databases">
        <authorList>
            <person name="Coyne R."/>
            <person name="Brami D."/>
            <person name="Johnson J."/>
            <person name="Hostetler J."/>
            <person name="Hannick L."/>
            <person name="Clark T."/>
            <person name="Cassidy-Hanley D."/>
            <person name="Inman J."/>
        </authorList>
    </citation>
    <scope>NUCLEOTIDE SEQUENCE [LARGE SCALE GENOMIC DNA]</scope>
    <source>
        <strain evidence="10 11">G5</strain>
    </source>
</reference>
<organism evidence="10 11">
    <name type="scientific">Ichthyophthirius multifiliis</name>
    <name type="common">White spot disease agent</name>
    <name type="synonym">Ich</name>
    <dbReference type="NCBI Taxonomy" id="5932"/>
    <lineage>
        <taxon>Eukaryota</taxon>
        <taxon>Sar</taxon>
        <taxon>Alveolata</taxon>
        <taxon>Ciliophora</taxon>
        <taxon>Intramacronucleata</taxon>
        <taxon>Oligohymenophorea</taxon>
        <taxon>Hymenostomatida</taxon>
        <taxon>Ophryoglenina</taxon>
        <taxon>Ichthyophthirius</taxon>
    </lineage>
</organism>
<protein>
    <recommendedName>
        <fullName evidence="12">Arginine kinase</fullName>
    </recommendedName>
</protein>
<feature type="binding site" evidence="7">
    <location>
        <begin position="132"/>
        <end position="136"/>
    </location>
    <ligand>
        <name>ATP</name>
        <dbReference type="ChEBI" id="CHEBI:30616"/>
    </ligand>
</feature>
<evidence type="ECO:0000256" key="5">
    <source>
        <dbReference type="ARBA" id="ARBA00022840"/>
    </source>
</evidence>
<dbReference type="InterPro" id="IPR022414">
    <property type="entry name" value="ATP-guanido_PTrfase_cat"/>
</dbReference>
<keyword evidence="11" id="KW-1185">Reference proteome</keyword>
<dbReference type="GO" id="GO:0005615">
    <property type="term" value="C:extracellular space"/>
    <property type="evidence" value="ECO:0007669"/>
    <property type="project" value="TreeGrafter"/>
</dbReference>
<name>G0R022_ICHMU</name>
<dbReference type="Gene3D" id="3.30.590.10">
    <property type="entry name" value="Glutamine synthetase/guanido kinase, catalytic domain"/>
    <property type="match status" value="1"/>
</dbReference>
<dbReference type="Pfam" id="PF02807">
    <property type="entry name" value="ATP-gua_PtransN"/>
    <property type="match status" value="1"/>
</dbReference>
<dbReference type="GO" id="GO:0004111">
    <property type="term" value="F:creatine kinase activity"/>
    <property type="evidence" value="ECO:0007669"/>
    <property type="project" value="InterPro"/>
</dbReference>
<dbReference type="AlphaFoldDB" id="G0R022"/>